<dbReference type="KEGG" id="pen:PSEEN2540"/>
<evidence type="ECO:0000313" key="1">
    <source>
        <dbReference type="EMBL" id="CAK15342.1"/>
    </source>
</evidence>
<dbReference type="HOGENOM" id="CLU_2047656_0_0_6"/>
<protein>
    <submittedName>
        <fullName evidence="1">Uncharacterized protein</fullName>
    </submittedName>
</protein>
<sequence length="120" mass="13933">MLPPSPASFPTKKITYSCQYGYRQAHYRHNYVFMLKICNCNDGKDNSKHYCYDATHPEHIERVRLVLRIPVSARINKALLYGPRSICEMMKRITNSFATRMLLLTCRHVGPLSMLPNSLQ</sequence>
<evidence type="ECO:0000313" key="2">
    <source>
        <dbReference type="Proteomes" id="UP000000658"/>
    </source>
</evidence>
<accession>Q1IAH7</accession>
<dbReference type="EMBL" id="CT573326">
    <property type="protein sequence ID" value="CAK15342.1"/>
    <property type="molecule type" value="Genomic_DNA"/>
</dbReference>
<reference evidence="1 2" key="1">
    <citation type="journal article" date="2006" name="Nat. Biotechnol.">
        <title>Complete genome sequence of the entomopathogenic and metabolically versatile soil bacterium Pseudomonas entomophila.</title>
        <authorList>
            <person name="Vodovar N."/>
            <person name="Vallenet D."/>
            <person name="Cruveiller S."/>
            <person name="Rouy Z."/>
            <person name="Barbe V."/>
            <person name="Acosta C."/>
            <person name="Cattolico L."/>
            <person name="Jubin C."/>
            <person name="Lajus A."/>
            <person name="Segurens B."/>
            <person name="Vacherie B."/>
            <person name="Wincker P."/>
            <person name="Weissenbach J."/>
            <person name="Lemaitre B."/>
            <person name="Medigue C."/>
            <person name="Boccard F."/>
        </authorList>
    </citation>
    <scope>NUCLEOTIDE SEQUENCE [LARGE SCALE GENOMIC DNA]</scope>
    <source>
        <strain evidence="1 2">L48</strain>
    </source>
</reference>
<organism evidence="1 2">
    <name type="scientific">Pseudomonas entomophila (strain L48)</name>
    <dbReference type="NCBI Taxonomy" id="384676"/>
    <lineage>
        <taxon>Bacteria</taxon>
        <taxon>Pseudomonadati</taxon>
        <taxon>Pseudomonadota</taxon>
        <taxon>Gammaproteobacteria</taxon>
        <taxon>Pseudomonadales</taxon>
        <taxon>Pseudomonadaceae</taxon>
        <taxon>Pseudomonas</taxon>
    </lineage>
</organism>
<dbReference type="AlphaFoldDB" id="Q1IAH7"/>
<gene>
    <name evidence="1" type="ordered locus">PSEEN2540</name>
</gene>
<name>Q1IAH7_PSEE4</name>
<proteinExistence type="predicted"/>
<dbReference type="STRING" id="384676.PSEEN2540"/>
<dbReference type="Proteomes" id="UP000000658">
    <property type="component" value="Chromosome"/>
</dbReference>